<keyword evidence="2" id="KW-1185">Reference proteome</keyword>
<name>A0A5B7I2Y8_PORTR</name>
<protein>
    <submittedName>
        <fullName evidence="1">Uncharacterized protein</fullName>
    </submittedName>
</protein>
<accession>A0A5B7I2Y8</accession>
<reference evidence="1 2" key="1">
    <citation type="submission" date="2019-05" db="EMBL/GenBank/DDBJ databases">
        <title>Another draft genome of Portunus trituberculatus and its Hox gene families provides insights of decapod evolution.</title>
        <authorList>
            <person name="Jeong J.-H."/>
            <person name="Song I."/>
            <person name="Kim S."/>
            <person name="Choi T."/>
            <person name="Kim D."/>
            <person name="Ryu S."/>
            <person name="Kim W."/>
        </authorList>
    </citation>
    <scope>NUCLEOTIDE SEQUENCE [LARGE SCALE GENOMIC DNA]</scope>
    <source>
        <tissue evidence="1">Muscle</tissue>
    </source>
</reference>
<evidence type="ECO:0000313" key="2">
    <source>
        <dbReference type="Proteomes" id="UP000324222"/>
    </source>
</evidence>
<comment type="caution">
    <text evidence="1">The sequence shown here is derived from an EMBL/GenBank/DDBJ whole genome shotgun (WGS) entry which is preliminary data.</text>
</comment>
<organism evidence="1 2">
    <name type="scientific">Portunus trituberculatus</name>
    <name type="common">Swimming crab</name>
    <name type="synonym">Neptunus trituberculatus</name>
    <dbReference type="NCBI Taxonomy" id="210409"/>
    <lineage>
        <taxon>Eukaryota</taxon>
        <taxon>Metazoa</taxon>
        <taxon>Ecdysozoa</taxon>
        <taxon>Arthropoda</taxon>
        <taxon>Crustacea</taxon>
        <taxon>Multicrustacea</taxon>
        <taxon>Malacostraca</taxon>
        <taxon>Eumalacostraca</taxon>
        <taxon>Eucarida</taxon>
        <taxon>Decapoda</taxon>
        <taxon>Pleocyemata</taxon>
        <taxon>Brachyura</taxon>
        <taxon>Eubrachyura</taxon>
        <taxon>Portunoidea</taxon>
        <taxon>Portunidae</taxon>
        <taxon>Portuninae</taxon>
        <taxon>Portunus</taxon>
    </lineage>
</organism>
<proteinExistence type="predicted"/>
<dbReference type="AlphaFoldDB" id="A0A5B7I2Y8"/>
<sequence>MQRSELPPAVGIPRQAHYTNQSGSVTCFIHLLLQSLSATSAVHIHSISLAHAPCHAPLVPAHRSPMPFAAGDDGY</sequence>
<dbReference type="Proteomes" id="UP000324222">
    <property type="component" value="Unassembled WGS sequence"/>
</dbReference>
<dbReference type="EMBL" id="VSRR010051953">
    <property type="protein sequence ID" value="MPC79731.1"/>
    <property type="molecule type" value="Genomic_DNA"/>
</dbReference>
<gene>
    <name evidence="1" type="ORF">E2C01_074275</name>
</gene>
<evidence type="ECO:0000313" key="1">
    <source>
        <dbReference type="EMBL" id="MPC79731.1"/>
    </source>
</evidence>